<dbReference type="AlphaFoldDB" id="B0XB37"/>
<dbReference type="eggNOG" id="KOG0359">
    <property type="taxonomic scope" value="Eukaryota"/>
</dbReference>
<feature type="region of interest" description="Disordered" evidence="1">
    <location>
        <begin position="1"/>
        <end position="41"/>
    </location>
</feature>
<evidence type="ECO:0000313" key="4">
    <source>
        <dbReference type="Proteomes" id="UP000002320"/>
    </source>
</evidence>
<dbReference type="STRING" id="7176.B0XB37"/>
<evidence type="ECO:0000313" key="2">
    <source>
        <dbReference type="EMBL" id="EDS44007.1"/>
    </source>
</evidence>
<organism>
    <name type="scientific">Culex quinquefasciatus</name>
    <name type="common">Southern house mosquito</name>
    <name type="synonym">Culex pungens</name>
    <dbReference type="NCBI Taxonomy" id="7176"/>
    <lineage>
        <taxon>Eukaryota</taxon>
        <taxon>Metazoa</taxon>
        <taxon>Ecdysozoa</taxon>
        <taxon>Arthropoda</taxon>
        <taxon>Hexapoda</taxon>
        <taxon>Insecta</taxon>
        <taxon>Pterygota</taxon>
        <taxon>Neoptera</taxon>
        <taxon>Endopterygota</taxon>
        <taxon>Diptera</taxon>
        <taxon>Nematocera</taxon>
        <taxon>Culicoidea</taxon>
        <taxon>Culicidae</taxon>
        <taxon>Culicinae</taxon>
        <taxon>Culicini</taxon>
        <taxon>Culex</taxon>
        <taxon>Culex</taxon>
    </lineage>
</organism>
<reference evidence="2" key="1">
    <citation type="submission" date="2007-03" db="EMBL/GenBank/DDBJ databases">
        <title>Annotation of Culex pipiens quinquefasciatus.</title>
        <authorList>
            <consortium name="The Broad Institute Genome Sequencing Platform"/>
            <person name="Atkinson P.W."/>
            <person name="Hemingway J."/>
            <person name="Christensen B.M."/>
            <person name="Higgs S."/>
            <person name="Kodira C."/>
            <person name="Hannick L."/>
            <person name="Megy K."/>
            <person name="O'Leary S."/>
            <person name="Pearson M."/>
            <person name="Haas B.J."/>
            <person name="Mauceli E."/>
            <person name="Wortman J.R."/>
            <person name="Lee N.H."/>
            <person name="Guigo R."/>
            <person name="Stanke M."/>
            <person name="Alvarado L."/>
            <person name="Amedeo P."/>
            <person name="Antoine C.H."/>
            <person name="Arensburger P."/>
            <person name="Bidwell S.L."/>
            <person name="Crawford M."/>
            <person name="Camaro F."/>
            <person name="Devon K."/>
            <person name="Engels R."/>
            <person name="Hammond M."/>
            <person name="Howarth C."/>
            <person name="Koehrsen M."/>
            <person name="Lawson D."/>
            <person name="Montgomery P."/>
            <person name="Nene V."/>
            <person name="Nusbaum C."/>
            <person name="Puiu D."/>
            <person name="Romero-Severson J."/>
            <person name="Severson D.W."/>
            <person name="Shumway M."/>
            <person name="Sisk P."/>
            <person name="Stolte C."/>
            <person name="Zeng Q."/>
            <person name="Eisenstadt E."/>
            <person name="Fraser-Liggett C."/>
            <person name="Strausberg R."/>
            <person name="Galagan J."/>
            <person name="Birren B."/>
            <person name="Collins F.H."/>
        </authorList>
    </citation>
    <scope>NUCLEOTIDE SEQUENCE [LARGE SCALE GENOMIC DNA]</scope>
    <source>
        <strain evidence="2">JHB</strain>
    </source>
</reference>
<dbReference type="EnsemblMetazoa" id="CPIJ016330-RA">
    <property type="protein sequence ID" value="CPIJ016330-PA"/>
    <property type="gene ID" value="CPIJ016330"/>
</dbReference>
<keyword evidence="4" id="KW-1185">Reference proteome</keyword>
<accession>B0XB37</accession>
<evidence type="ECO:0000256" key="1">
    <source>
        <dbReference type="SAM" id="MobiDB-lite"/>
    </source>
</evidence>
<dbReference type="EMBL" id="DS232611">
    <property type="protein sequence ID" value="EDS44007.1"/>
    <property type="molecule type" value="Genomic_DNA"/>
</dbReference>
<feature type="compositionally biased region" description="Basic and acidic residues" evidence="1">
    <location>
        <begin position="1"/>
        <end position="22"/>
    </location>
</feature>
<sequence>MGSPTSDKDSDHPLADLHHENPEWVPTPKAAAARTPLDWSSATQREPALLRLSTRRDVTKARKNGLNKQIRARLRSQSASGMNDRNGWIRQCYRRRKEIGGCWIFRWMPNPLLYRISACACRRNQNMTGDGTTTAVLLIRELYIGDGLIRGLKMLVPIEINKQNLLGEEEDECLTAVVELLTKVCVIALRMEVDRQMIQMMEMQHKSMPDTQLVRRVVMVYCSCHPDKPM</sequence>
<name>B0XB37_CULQU</name>
<reference evidence="3" key="2">
    <citation type="submission" date="2020-05" db="UniProtKB">
        <authorList>
            <consortium name="EnsemblMetazoa"/>
        </authorList>
    </citation>
    <scope>IDENTIFICATION</scope>
    <source>
        <strain evidence="3">JHB</strain>
    </source>
</reference>
<proteinExistence type="predicted"/>
<protein>
    <submittedName>
        <fullName evidence="2 3">Chaperonin</fullName>
    </submittedName>
</protein>
<dbReference type="VEuPathDB" id="VectorBase:CQUJHB003863"/>
<evidence type="ECO:0000313" key="3">
    <source>
        <dbReference type="EnsemblMetazoa" id="CPIJ016330-PA"/>
    </source>
</evidence>
<gene>
    <name evidence="3" type="primary">6050220</name>
    <name evidence="2" type="ORF">CpipJ_CPIJ016330</name>
</gene>
<dbReference type="HOGENOM" id="CLU_1205804_0_0_1"/>
<dbReference type="VEuPathDB" id="VectorBase:CPIJ016330"/>
<dbReference type="InParanoid" id="B0XB37"/>
<dbReference type="KEGG" id="cqu:CpipJ_CPIJ016330"/>
<dbReference type="Proteomes" id="UP000002320">
    <property type="component" value="Unassembled WGS sequence"/>
</dbReference>